<proteinExistence type="predicted"/>
<dbReference type="InterPro" id="IPR011042">
    <property type="entry name" value="6-blade_b-propeller_TolB-like"/>
</dbReference>
<dbReference type="GO" id="GO:0008270">
    <property type="term" value="F:zinc ion binding"/>
    <property type="evidence" value="ECO:0007669"/>
    <property type="project" value="UniProtKB-KW"/>
</dbReference>
<dbReference type="EMBL" id="CAJPWZ010002861">
    <property type="protein sequence ID" value="CAG2246379.1"/>
    <property type="molecule type" value="Genomic_DNA"/>
</dbReference>
<name>A0A8S3UJX0_MYTED</name>
<reference evidence="4" key="1">
    <citation type="submission" date="2021-03" db="EMBL/GenBank/DDBJ databases">
        <authorList>
            <person name="Bekaert M."/>
        </authorList>
    </citation>
    <scope>NUCLEOTIDE SEQUENCE</scope>
</reference>
<dbReference type="SUPFAM" id="SSF57845">
    <property type="entry name" value="B-box zinc-binding domain"/>
    <property type="match status" value="1"/>
</dbReference>
<evidence type="ECO:0000256" key="2">
    <source>
        <dbReference type="SAM" id="MobiDB-lite"/>
    </source>
</evidence>
<dbReference type="Gene3D" id="2.120.10.30">
    <property type="entry name" value="TolB, C-terminal domain"/>
    <property type="match status" value="1"/>
</dbReference>
<gene>
    <name evidence="4" type="ORF">MEDL_58355</name>
</gene>
<evidence type="ECO:0000259" key="3">
    <source>
        <dbReference type="PROSITE" id="PS50119"/>
    </source>
</evidence>
<keyword evidence="1" id="KW-0862">Zinc</keyword>
<comment type="caution">
    <text evidence="4">The sequence shown here is derived from an EMBL/GenBank/DDBJ whole genome shotgun (WGS) entry which is preliminary data.</text>
</comment>
<feature type="region of interest" description="Disordered" evidence="2">
    <location>
        <begin position="1"/>
        <end position="20"/>
    </location>
</feature>
<feature type="domain" description="B box-type" evidence="3">
    <location>
        <begin position="33"/>
        <end position="66"/>
    </location>
</feature>
<keyword evidence="1" id="KW-0479">Metal-binding</keyword>
<organism evidence="4 5">
    <name type="scientific">Mytilus edulis</name>
    <name type="common">Blue mussel</name>
    <dbReference type="NCBI Taxonomy" id="6550"/>
    <lineage>
        <taxon>Eukaryota</taxon>
        <taxon>Metazoa</taxon>
        <taxon>Spiralia</taxon>
        <taxon>Lophotrochozoa</taxon>
        <taxon>Mollusca</taxon>
        <taxon>Bivalvia</taxon>
        <taxon>Autobranchia</taxon>
        <taxon>Pteriomorphia</taxon>
        <taxon>Mytilida</taxon>
        <taxon>Mytiloidea</taxon>
        <taxon>Mytilidae</taxon>
        <taxon>Mytilinae</taxon>
        <taxon>Mytilus</taxon>
    </lineage>
</organism>
<dbReference type="PROSITE" id="PS50119">
    <property type="entry name" value="ZF_BBOX"/>
    <property type="match status" value="1"/>
</dbReference>
<dbReference type="InterPro" id="IPR000315">
    <property type="entry name" value="Znf_B-box"/>
</dbReference>
<dbReference type="SUPFAM" id="SSF101898">
    <property type="entry name" value="NHL repeat"/>
    <property type="match status" value="1"/>
</dbReference>
<accession>A0A8S3UJX0</accession>
<feature type="compositionally biased region" description="Basic residues" evidence="2">
    <location>
        <begin position="1"/>
        <end position="17"/>
    </location>
</feature>
<protein>
    <recommendedName>
        <fullName evidence="3">B box-type domain-containing protein</fullName>
    </recommendedName>
</protein>
<dbReference type="Proteomes" id="UP000683360">
    <property type="component" value="Unassembled WGS sequence"/>
</dbReference>
<dbReference type="Gene3D" id="3.30.160.60">
    <property type="entry name" value="Classic Zinc Finger"/>
    <property type="match status" value="1"/>
</dbReference>
<sequence>MRRLRKSTQKKQRKIKKSSSNFNKDYRKIENISISQVCEHHGENLEWFCETHDEVLCMVCVPSEHKACCGVISISVASANSRQSTALSDLERTIEGTLHDVKQCIMNRKSTAENIDKQELAIKTTILETRTKINSCVTLPNGNLLIANGTNEITEYSDKGEHIRDIPVSGRPFDIAVIDSNRIAMTYADIKFLEILNSNNFNSENKISLQNCCFGLSAEDGKLYVISEDATIKVLDLSGVQLQILKIESNKPYYITASSNRIIYTNWEKKSVHCCSLKGKELWQFKHETIAHPGGVAVDNYNNIYIVGYYYDNLITIIQHDGKDRKMDLICQLRCTLTKRKIPY</sequence>
<evidence type="ECO:0000313" key="4">
    <source>
        <dbReference type="EMBL" id="CAG2246379.1"/>
    </source>
</evidence>
<dbReference type="AlphaFoldDB" id="A0A8S3UJX0"/>
<evidence type="ECO:0000256" key="1">
    <source>
        <dbReference type="PROSITE-ProRule" id="PRU00024"/>
    </source>
</evidence>
<evidence type="ECO:0000313" key="5">
    <source>
        <dbReference type="Proteomes" id="UP000683360"/>
    </source>
</evidence>
<keyword evidence="1" id="KW-0863">Zinc-finger</keyword>
<keyword evidence="5" id="KW-1185">Reference proteome</keyword>